<comment type="subcellular location">
    <subcellularLocation>
        <location evidence="1">Nucleus</location>
    </subcellularLocation>
</comment>
<dbReference type="STRING" id="4572.M8A938"/>
<keyword evidence="5" id="KW-0479">Metal-binding</keyword>
<dbReference type="InterPro" id="IPR036361">
    <property type="entry name" value="SAP_dom_sf"/>
</dbReference>
<name>M8A938_TRIUA</name>
<evidence type="ECO:0000313" key="13">
    <source>
        <dbReference type="EMBL" id="EMS57004.1"/>
    </source>
</evidence>
<evidence type="ECO:0000256" key="9">
    <source>
        <dbReference type="ARBA" id="ARBA00023242"/>
    </source>
</evidence>
<dbReference type="OMA" id="FWITIAH"/>
<comment type="pathway">
    <text evidence="2">Protein modification; protein sumoylation.</text>
</comment>
<dbReference type="GO" id="GO:0016874">
    <property type="term" value="F:ligase activity"/>
    <property type="evidence" value="ECO:0007669"/>
    <property type="project" value="UniProtKB-KW"/>
</dbReference>
<protein>
    <submittedName>
        <fullName evidence="13">E3 SUMO-protein ligase SIZ1</fullName>
    </submittedName>
</protein>
<dbReference type="GO" id="GO:0016925">
    <property type="term" value="P:protein sumoylation"/>
    <property type="evidence" value="ECO:0007669"/>
    <property type="project" value="UniProtKB-UniPathway"/>
</dbReference>
<accession>M8A938</accession>
<evidence type="ECO:0000256" key="10">
    <source>
        <dbReference type="SAM" id="MobiDB-lite"/>
    </source>
</evidence>
<evidence type="ECO:0000256" key="3">
    <source>
        <dbReference type="ARBA" id="ARBA00005383"/>
    </source>
</evidence>
<evidence type="ECO:0000259" key="12">
    <source>
        <dbReference type="PROSITE" id="PS51044"/>
    </source>
</evidence>
<dbReference type="InterPro" id="IPR003034">
    <property type="entry name" value="SAP_dom"/>
</dbReference>
<dbReference type="Pfam" id="PF02891">
    <property type="entry name" value="zf-MIZ"/>
    <property type="match status" value="1"/>
</dbReference>
<dbReference type="eggNOG" id="KOG2169">
    <property type="taxonomic scope" value="Eukaryota"/>
</dbReference>
<feature type="compositionally biased region" description="Polar residues" evidence="10">
    <location>
        <begin position="415"/>
        <end position="430"/>
    </location>
</feature>
<evidence type="ECO:0000256" key="8">
    <source>
        <dbReference type="ARBA" id="ARBA00022833"/>
    </source>
</evidence>
<evidence type="ECO:0000256" key="2">
    <source>
        <dbReference type="ARBA" id="ARBA00004718"/>
    </source>
</evidence>
<feature type="compositionally biased region" description="Gly residues" evidence="10">
    <location>
        <begin position="70"/>
        <end position="87"/>
    </location>
</feature>
<feature type="region of interest" description="Disordered" evidence="10">
    <location>
        <begin position="414"/>
        <end position="435"/>
    </location>
</feature>
<dbReference type="SUPFAM" id="SSF68906">
    <property type="entry name" value="SAP domain"/>
    <property type="match status" value="1"/>
</dbReference>
<dbReference type="SMART" id="SM00513">
    <property type="entry name" value="SAP"/>
    <property type="match status" value="1"/>
</dbReference>
<dbReference type="PANTHER" id="PTHR10782">
    <property type="entry name" value="ZINC FINGER MIZ DOMAIN-CONTAINING PROTEIN"/>
    <property type="match status" value="1"/>
</dbReference>
<keyword evidence="4" id="KW-0808">Transferase</keyword>
<gene>
    <name evidence="13" type="ORF">TRIUR3_20593</name>
</gene>
<dbReference type="PROSITE" id="PS01359">
    <property type="entry name" value="ZF_PHD_1"/>
    <property type="match status" value="1"/>
</dbReference>
<evidence type="ECO:0000256" key="4">
    <source>
        <dbReference type="ARBA" id="ARBA00022679"/>
    </source>
</evidence>
<dbReference type="InterPro" id="IPR019786">
    <property type="entry name" value="Zinc_finger_PHD-type_CS"/>
</dbReference>
<sequence length="1250" mass="136733">MDGRNRCDLTADGELQADVHPIWTVWSTGNDASQALGIGRSRVGRGDGKEEGVEWPRRRQPTPRLRLLGTTGGGEGKGEGGGAGGGEIGVLPCRPGDDAGARRVRLSVLALKYTSTHRFFHSREFDAGGGIRARAPSSSIALTVFTAGGSDGCGTAEVEWFCIFLSALIKCLRYKGKYLPMDSAEPLACAFTCLYSLDSSHMGWSSVHNHIGDKLAYFRIKELKDILHQLGLPKQGKKQDLIDRVLALLSDEQGQRHHGWGRKNSFTKEAVAKIVDDIYRKMQIQSAPDLATRSHTGSDLFRPKDEVNDSFQPQPVTKVRCICDSKLLNDNMIQCEDDRCHVWQHMSCVLVPDKPTEGVGPEVPPHFYCELCRLSRADPFWVTTGNPLPPLKFMSSGVANDGLQAVALPDAMLPNSKQQQQSTLSNSTKPRTAGKRRAAGLWGMAAWGGKKHVAQEQHGKQAAAARQQKIESQRDKEVEVTCSSVVAVERSAAVLGGNGCGRVKAVAVAAASSPGSGGVGCPLCYYYRQVNTVHFFQLISAGSSNTIIYISGLLQLNDRPGAVVKYSPPVPRGPGTSVLQTVEKTFQLSRADRETVQRSEYDLQVWCILMNDKVQFRMQWPQYAELEVNGFAVRVVTRPGSQLLGINGRDDGPLITTCSREGTNKICLRRVDNRTFCFGVRVAKRRSVPQVLNLVPKEAEGESFEDALTRVRRCLGGGDTAENADSDSDLEVVTESVTVNLRCPFLACPYGHALCPLPMLFLANLGQQNISCINSGSRMKTAGRFKPCIHMGCFDLDTFVELNQRSRKWQCPICLKNYSLENLMIDPYFNRITSLLRDCSEDVNEIDIKPDGSWRVKGDVPTRELSQWHMPDGTLCISKEDNKPGVENFNELKIEGTSDGHKSLKIGIKRKNGIWEVSNKADDKKPSVVGNITQNNITFRTPNTFPMSSSPTGSYRDGEDTSVNQEGSMHIDLSLNNGHEFESFPLNFRQTYNTEDTSQQLSAGDVIVLSDSDEENDTIVCPPTVYDNTTANDSGFPFATSGAGFTGRYQEDAGVGTSGLGLLSNNADDFEMTNWQMPYSQPEQGYQFFGDGTADTYVGSHNSFSITPNDYSLDCNVGIEEASVAHDLPVYRSNNEMHGSLVDNPLAFGGDDPSLQLFLPSQPSSAPLQEEPSERVNASNGVQSDDWISLTLAAGGGGNEEPATANGLNLQEQIRSNETGVEPLIDAGLSPFYASSFPFLYPPFQQLKSI</sequence>
<proteinExistence type="inferred from homology"/>
<keyword evidence="7" id="KW-0833">Ubl conjugation pathway</keyword>
<dbReference type="InterPro" id="IPR001965">
    <property type="entry name" value="Znf_PHD"/>
</dbReference>
<dbReference type="Gene3D" id="3.30.40.10">
    <property type="entry name" value="Zinc/RING finger domain, C3HC4 (zinc finger)"/>
    <property type="match status" value="2"/>
</dbReference>
<dbReference type="Gene3D" id="1.10.720.30">
    <property type="entry name" value="SAP domain"/>
    <property type="match status" value="1"/>
</dbReference>
<evidence type="ECO:0000259" key="11">
    <source>
        <dbReference type="PROSITE" id="PS50800"/>
    </source>
</evidence>
<evidence type="ECO:0000256" key="7">
    <source>
        <dbReference type="ARBA" id="ARBA00022786"/>
    </source>
</evidence>
<evidence type="ECO:0000256" key="1">
    <source>
        <dbReference type="ARBA" id="ARBA00004123"/>
    </source>
</evidence>
<dbReference type="PROSITE" id="PS50800">
    <property type="entry name" value="SAP"/>
    <property type="match status" value="1"/>
</dbReference>
<dbReference type="CDD" id="cd15570">
    <property type="entry name" value="PHD_Bye1p_SIZ1_like"/>
    <property type="match status" value="1"/>
</dbReference>
<keyword evidence="9" id="KW-0539">Nucleus</keyword>
<feature type="region of interest" description="Disordered" evidence="10">
    <location>
        <begin position="38"/>
        <end position="87"/>
    </location>
</feature>
<dbReference type="GO" id="GO:0008270">
    <property type="term" value="F:zinc ion binding"/>
    <property type="evidence" value="ECO:0007669"/>
    <property type="project" value="UniProtKB-KW"/>
</dbReference>
<dbReference type="GO" id="GO:0000785">
    <property type="term" value="C:chromatin"/>
    <property type="evidence" value="ECO:0007669"/>
    <property type="project" value="TreeGrafter"/>
</dbReference>
<dbReference type="InterPro" id="IPR011011">
    <property type="entry name" value="Znf_FYVE_PHD"/>
</dbReference>
<dbReference type="FunFam" id="1.10.720.30:FF:000014">
    <property type="entry name" value="E3 SUMO-protein ligase SIZ1"/>
    <property type="match status" value="1"/>
</dbReference>
<evidence type="ECO:0000256" key="5">
    <source>
        <dbReference type="ARBA" id="ARBA00022723"/>
    </source>
</evidence>
<dbReference type="GO" id="GO:0061665">
    <property type="term" value="F:SUMO ligase activity"/>
    <property type="evidence" value="ECO:0007669"/>
    <property type="project" value="TreeGrafter"/>
</dbReference>
<dbReference type="SUPFAM" id="SSF57903">
    <property type="entry name" value="FYVE/PHD zinc finger"/>
    <property type="match status" value="1"/>
</dbReference>
<comment type="similarity">
    <text evidence="3">Belongs to the PIAS family.</text>
</comment>
<dbReference type="EMBL" id="KD151306">
    <property type="protein sequence ID" value="EMS57004.1"/>
    <property type="molecule type" value="Genomic_DNA"/>
</dbReference>
<feature type="domain" description="SP-RING-type" evidence="12">
    <location>
        <begin position="728"/>
        <end position="838"/>
    </location>
</feature>
<dbReference type="SMART" id="SM00249">
    <property type="entry name" value="PHD"/>
    <property type="match status" value="1"/>
</dbReference>
<keyword evidence="6" id="KW-0863">Zinc-finger</keyword>
<feature type="region of interest" description="Disordered" evidence="10">
    <location>
        <begin position="940"/>
        <end position="962"/>
    </location>
</feature>
<feature type="compositionally biased region" description="Polar residues" evidence="10">
    <location>
        <begin position="940"/>
        <end position="953"/>
    </location>
</feature>
<keyword evidence="8" id="KW-0862">Zinc</keyword>
<organism evidence="13">
    <name type="scientific">Triticum urartu</name>
    <name type="common">Red wild einkorn</name>
    <name type="synonym">Crithodium urartu</name>
    <dbReference type="NCBI Taxonomy" id="4572"/>
    <lineage>
        <taxon>Eukaryota</taxon>
        <taxon>Viridiplantae</taxon>
        <taxon>Streptophyta</taxon>
        <taxon>Embryophyta</taxon>
        <taxon>Tracheophyta</taxon>
        <taxon>Spermatophyta</taxon>
        <taxon>Magnoliopsida</taxon>
        <taxon>Liliopsida</taxon>
        <taxon>Poales</taxon>
        <taxon>Poaceae</taxon>
        <taxon>BOP clade</taxon>
        <taxon>Pooideae</taxon>
        <taxon>Triticodae</taxon>
        <taxon>Triticeae</taxon>
        <taxon>Triticinae</taxon>
        <taxon>Triticum</taxon>
    </lineage>
</organism>
<feature type="domain" description="SAP" evidence="11">
    <location>
        <begin position="215"/>
        <end position="249"/>
    </location>
</feature>
<feature type="compositionally biased region" description="Basic and acidic residues" evidence="10">
    <location>
        <begin position="44"/>
        <end position="57"/>
    </location>
</feature>
<dbReference type="AlphaFoldDB" id="M8A938"/>
<feature type="region of interest" description="Disordered" evidence="10">
    <location>
        <begin position="289"/>
        <end position="308"/>
    </location>
</feature>
<dbReference type="PANTHER" id="PTHR10782:SF102">
    <property type="entry name" value="E3 SUMO-PROTEIN LIGASE SIZ1"/>
    <property type="match status" value="1"/>
</dbReference>
<dbReference type="UniPathway" id="UPA00886"/>
<dbReference type="Pfam" id="PF02037">
    <property type="entry name" value="SAP"/>
    <property type="match status" value="1"/>
</dbReference>
<dbReference type="InterPro" id="IPR004181">
    <property type="entry name" value="Znf_MIZ"/>
</dbReference>
<dbReference type="InterPro" id="IPR013083">
    <property type="entry name" value="Znf_RING/FYVE/PHD"/>
</dbReference>
<keyword evidence="13" id="KW-0436">Ligase</keyword>
<evidence type="ECO:0000256" key="6">
    <source>
        <dbReference type="ARBA" id="ARBA00022771"/>
    </source>
</evidence>
<dbReference type="PROSITE" id="PS51044">
    <property type="entry name" value="ZF_SP_RING"/>
    <property type="match status" value="1"/>
</dbReference>
<reference evidence="13" key="1">
    <citation type="journal article" date="2013" name="Nature">
        <title>Draft genome of the wheat A-genome progenitor Triticum urartu.</title>
        <authorList>
            <person name="Ling H.Q."/>
            <person name="Zhao S."/>
            <person name="Liu D."/>
            <person name="Wang J."/>
            <person name="Sun H."/>
            <person name="Zhang C."/>
            <person name="Fan H."/>
            <person name="Li D."/>
            <person name="Dong L."/>
            <person name="Tao Y."/>
            <person name="Gao C."/>
            <person name="Wu H."/>
            <person name="Li Y."/>
            <person name="Cui Y."/>
            <person name="Guo X."/>
            <person name="Zheng S."/>
            <person name="Wang B."/>
            <person name="Yu K."/>
            <person name="Liang Q."/>
            <person name="Yang W."/>
            <person name="Lou X."/>
            <person name="Chen J."/>
            <person name="Feng M."/>
            <person name="Jian J."/>
            <person name="Zhang X."/>
            <person name="Luo G."/>
            <person name="Jiang Y."/>
            <person name="Liu J."/>
            <person name="Wang Z."/>
            <person name="Sha Y."/>
            <person name="Zhang B."/>
            <person name="Wu H."/>
            <person name="Tang D."/>
            <person name="Shen Q."/>
            <person name="Xue P."/>
            <person name="Zou S."/>
            <person name="Wang X."/>
            <person name="Liu X."/>
            <person name="Wang F."/>
            <person name="Yang Y."/>
            <person name="An X."/>
            <person name="Dong Z."/>
            <person name="Zhang K."/>
            <person name="Zhang X."/>
            <person name="Luo M.C."/>
            <person name="Dvorak J."/>
            <person name="Tong Y."/>
            <person name="Wang J."/>
            <person name="Yang H."/>
            <person name="Li Z."/>
            <person name="Wang D."/>
            <person name="Zhang A."/>
            <person name="Wang J."/>
        </authorList>
    </citation>
    <scope>NUCLEOTIDE SEQUENCE</scope>
</reference>
<dbReference type="GO" id="GO:0005634">
    <property type="term" value="C:nucleus"/>
    <property type="evidence" value="ECO:0007669"/>
    <property type="project" value="UniProtKB-SubCell"/>
</dbReference>